<evidence type="ECO:0008006" key="3">
    <source>
        <dbReference type="Google" id="ProtNLM"/>
    </source>
</evidence>
<keyword evidence="2" id="KW-1185">Reference proteome</keyword>
<name>A0ABX3WPE6_9NEIS</name>
<sequence length="78" mass="9250">MENPWFEKRQTPGFFFLSSVIFGVKPIKLNFKQKPACLLPLKLCRQLVRDTAKTMKTKHMILLAIKQVYKHSRQLLYL</sequence>
<comment type="caution">
    <text evidence="1">The sequence shown here is derived from an EMBL/GenBank/DDBJ whole genome shotgun (WGS) entry which is preliminary data.</text>
</comment>
<dbReference type="Proteomes" id="UP000193346">
    <property type="component" value="Unassembled WGS sequence"/>
</dbReference>
<accession>A0ABX3WPE6</accession>
<evidence type="ECO:0000313" key="2">
    <source>
        <dbReference type="Proteomes" id="UP000193346"/>
    </source>
</evidence>
<reference evidence="1 2" key="1">
    <citation type="submission" date="2017-01" db="EMBL/GenBank/DDBJ databases">
        <authorList>
            <person name="Wolfgang W.J."/>
            <person name="Cole J."/>
            <person name="Wroblewski D."/>
            <person name="Mcginnis J."/>
            <person name="Musser K.A."/>
        </authorList>
    </citation>
    <scope>NUCLEOTIDE SEQUENCE [LARGE SCALE GENOMIC DNA]</scope>
    <source>
        <strain evidence="1 2">93087</strain>
    </source>
</reference>
<evidence type="ECO:0000313" key="1">
    <source>
        <dbReference type="EMBL" id="OSI35979.1"/>
    </source>
</evidence>
<dbReference type="EMBL" id="MTAC01000006">
    <property type="protein sequence ID" value="OSI35979.1"/>
    <property type="molecule type" value="Genomic_DNA"/>
</dbReference>
<gene>
    <name evidence="1" type="ORF">BV913_03570</name>
</gene>
<organism evidence="1 2">
    <name type="scientific">Neisseria dumasiana</name>
    <dbReference type="NCBI Taxonomy" id="1931275"/>
    <lineage>
        <taxon>Bacteria</taxon>
        <taxon>Pseudomonadati</taxon>
        <taxon>Pseudomonadota</taxon>
        <taxon>Betaproteobacteria</taxon>
        <taxon>Neisseriales</taxon>
        <taxon>Neisseriaceae</taxon>
        <taxon>Neisseria</taxon>
    </lineage>
</organism>
<protein>
    <recommendedName>
        <fullName evidence="3">Transposase</fullName>
    </recommendedName>
</protein>
<proteinExistence type="predicted"/>